<comment type="caution">
    <text evidence="1">The sequence shown here is derived from an EMBL/GenBank/DDBJ whole genome shotgun (WGS) entry which is preliminary data.</text>
</comment>
<gene>
    <name evidence="1" type="ORF">HNQ64_000857</name>
</gene>
<dbReference type="InterPro" id="IPR036388">
    <property type="entry name" value="WH-like_DNA-bd_sf"/>
</dbReference>
<dbReference type="AlphaFoldDB" id="A0A7W7YI31"/>
<evidence type="ECO:0008006" key="3">
    <source>
        <dbReference type="Google" id="ProtNLM"/>
    </source>
</evidence>
<evidence type="ECO:0000313" key="2">
    <source>
        <dbReference type="Proteomes" id="UP000534294"/>
    </source>
</evidence>
<protein>
    <recommendedName>
        <fullName evidence="3">HTH domain-containing protein</fullName>
    </recommendedName>
</protein>
<name>A0A7W7YI31_9BACT</name>
<dbReference type="SUPFAM" id="SSF46785">
    <property type="entry name" value="Winged helix' DNA-binding domain"/>
    <property type="match status" value="1"/>
</dbReference>
<keyword evidence="2" id="KW-1185">Reference proteome</keyword>
<accession>A0A7W7YI31</accession>
<evidence type="ECO:0000313" key="1">
    <source>
        <dbReference type="EMBL" id="MBB5036623.1"/>
    </source>
</evidence>
<dbReference type="Proteomes" id="UP000534294">
    <property type="component" value="Unassembled WGS sequence"/>
</dbReference>
<dbReference type="EMBL" id="JACHIF010000001">
    <property type="protein sequence ID" value="MBB5036623.1"/>
    <property type="molecule type" value="Genomic_DNA"/>
</dbReference>
<dbReference type="RefSeq" id="WP_184205644.1">
    <property type="nucleotide sequence ID" value="NZ_JACHIF010000001.1"/>
</dbReference>
<sequence>MDSLITAAASALAAGDPLRALNCVALREDAPALALRGIAMAQLGDLPQAQHLLKRAARAFGPKQPLAHARCVVAQAEIAFVSRELSWPVKELATVQATLKQNGDALNAVHACHLQARRSLLLGQLDEAERLLGTVDPAPLPPIRRAAHEMILAGIAMQRLRTGPARAALTRAQEAAHLTRIPALKAEVAAAAQRLETPVARHITGDHERLILLADLEALLASGTLVVDACRRVVRRGKMVIPLASRPVLFALARALAEAWPNDVCRTDLLRAAFQAKRVDESHRARLRVEIGRLRQLLHPLADVQATPQGFALRPRNDVAVNVLAWPVEEEHGAVLAFLADGEAWSSSALALALGISQRTVQRSLDVLAEEGKVQWFGRARARRWTSSSVPGFTTIMLLPTLLPGG</sequence>
<dbReference type="InterPro" id="IPR036390">
    <property type="entry name" value="WH_DNA-bd_sf"/>
</dbReference>
<proteinExistence type="predicted"/>
<dbReference type="Gene3D" id="1.10.10.10">
    <property type="entry name" value="Winged helix-like DNA-binding domain superfamily/Winged helix DNA-binding domain"/>
    <property type="match status" value="1"/>
</dbReference>
<reference evidence="1 2" key="1">
    <citation type="submission" date="2020-08" db="EMBL/GenBank/DDBJ databases">
        <title>Genomic Encyclopedia of Type Strains, Phase IV (KMG-IV): sequencing the most valuable type-strain genomes for metagenomic binning, comparative biology and taxonomic classification.</title>
        <authorList>
            <person name="Goeker M."/>
        </authorList>
    </citation>
    <scope>NUCLEOTIDE SEQUENCE [LARGE SCALE GENOMIC DNA]</scope>
    <source>
        <strain evidence="1 2">DSM 12251</strain>
    </source>
</reference>
<organism evidence="1 2">
    <name type="scientific">Prosthecobacter dejongeii</name>
    <dbReference type="NCBI Taxonomy" id="48465"/>
    <lineage>
        <taxon>Bacteria</taxon>
        <taxon>Pseudomonadati</taxon>
        <taxon>Verrucomicrobiota</taxon>
        <taxon>Verrucomicrobiia</taxon>
        <taxon>Verrucomicrobiales</taxon>
        <taxon>Verrucomicrobiaceae</taxon>
        <taxon>Prosthecobacter</taxon>
    </lineage>
</organism>